<dbReference type="Gene3D" id="1.20.58.320">
    <property type="entry name" value="TPR-like"/>
    <property type="match status" value="1"/>
</dbReference>
<reference evidence="1" key="1">
    <citation type="journal article" date="2014" name="Int. J. Syst. Evol. Microbiol.">
        <title>Complete genome sequence of Corynebacterium casei LMG S-19264T (=DSM 44701T), isolated from a smear-ripened cheese.</title>
        <authorList>
            <consortium name="US DOE Joint Genome Institute (JGI-PGF)"/>
            <person name="Walter F."/>
            <person name="Albersmeier A."/>
            <person name="Kalinowski J."/>
            <person name="Ruckert C."/>
        </authorList>
    </citation>
    <scope>NUCLEOTIDE SEQUENCE</scope>
    <source>
        <strain evidence="1">VKM B-2789</strain>
    </source>
</reference>
<reference evidence="1" key="2">
    <citation type="submission" date="2023-01" db="EMBL/GenBank/DDBJ databases">
        <authorList>
            <person name="Sun Q."/>
            <person name="Evtushenko L."/>
        </authorList>
    </citation>
    <scope>NUCLEOTIDE SEQUENCE</scope>
    <source>
        <strain evidence="1">VKM B-2789</strain>
    </source>
</reference>
<gene>
    <name evidence="1" type="ORF">GCM10017653_03620</name>
</gene>
<dbReference type="Proteomes" id="UP001143330">
    <property type="component" value="Unassembled WGS sequence"/>
</dbReference>
<dbReference type="Pfam" id="PF06041">
    <property type="entry name" value="DUF924"/>
    <property type="match status" value="1"/>
</dbReference>
<sequence length="191" mass="21954">MIAALRMRPRGDEELISDVVGFWKDAGAQGHWFDKDEGFDRIFRDRYLDLHMAVAARRYDDWIENAKGALALLILTDQFPRNAFRGTGHMYATDPLARHFARLALDAGHMERVEPDLRLFFCLPFAHSEDIADQDISVKLNARLGQPWLDHAKGHRDIVRRFERFPHRNFMLGRATTAQEAGFLEASGFQG</sequence>
<dbReference type="EMBL" id="BSFM01000002">
    <property type="protein sequence ID" value="GLK82293.1"/>
    <property type="molecule type" value="Genomic_DNA"/>
</dbReference>
<dbReference type="InterPro" id="IPR011990">
    <property type="entry name" value="TPR-like_helical_dom_sf"/>
</dbReference>
<dbReference type="InterPro" id="IPR010323">
    <property type="entry name" value="DUF924"/>
</dbReference>
<dbReference type="AlphaFoldDB" id="A0A9W6JTQ4"/>
<dbReference type="Gene3D" id="1.25.40.10">
    <property type="entry name" value="Tetratricopeptide repeat domain"/>
    <property type="match status" value="1"/>
</dbReference>
<evidence type="ECO:0000313" key="1">
    <source>
        <dbReference type="EMBL" id="GLK82293.1"/>
    </source>
</evidence>
<proteinExistence type="predicted"/>
<dbReference type="RefSeq" id="WP_373878546.1">
    <property type="nucleotide sequence ID" value="NZ_BSFM01000002.1"/>
</dbReference>
<evidence type="ECO:0000313" key="2">
    <source>
        <dbReference type="Proteomes" id="UP001143330"/>
    </source>
</evidence>
<accession>A0A9W6JTQ4</accession>
<dbReference type="SUPFAM" id="SSF48452">
    <property type="entry name" value="TPR-like"/>
    <property type="match status" value="1"/>
</dbReference>
<comment type="caution">
    <text evidence="1">The sequence shown here is derived from an EMBL/GenBank/DDBJ whole genome shotgun (WGS) entry which is preliminary data.</text>
</comment>
<evidence type="ECO:0008006" key="3">
    <source>
        <dbReference type="Google" id="ProtNLM"/>
    </source>
</evidence>
<organism evidence="1 2">
    <name type="scientific">Ancylobacter defluvii</name>
    <dbReference type="NCBI Taxonomy" id="1282440"/>
    <lineage>
        <taxon>Bacteria</taxon>
        <taxon>Pseudomonadati</taxon>
        <taxon>Pseudomonadota</taxon>
        <taxon>Alphaproteobacteria</taxon>
        <taxon>Hyphomicrobiales</taxon>
        <taxon>Xanthobacteraceae</taxon>
        <taxon>Ancylobacter</taxon>
    </lineage>
</organism>
<name>A0A9W6JTQ4_9HYPH</name>
<keyword evidence="2" id="KW-1185">Reference proteome</keyword>
<protein>
    <recommendedName>
        <fullName evidence="3">DUF924 domain-containing protein</fullName>
    </recommendedName>
</protein>